<keyword evidence="3" id="KW-0067">ATP-binding</keyword>
<dbReference type="InterPro" id="IPR003833">
    <property type="entry name" value="CT_C_D"/>
</dbReference>
<name>A0A1M6DTZ4_9FLAO</name>
<gene>
    <name evidence="5" type="ORF">SAMN04488096_104162</name>
</gene>
<organism evidence="5 6">
    <name type="scientific">Mesonia phycicola</name>
    <dbReference type="NCBI Taxonomy" id="579105"/>
    <lineage>
        <taxon>Bacteria</taxon>
        <taxon>Pseudomonadati</taxon>
        <taxon>Bacteroidota</taxon>
        <taxon>Flavobacteriia</taxon>
        <taxon>Flavobacteriales</taxon>
        <taxon>Flavobacteriaceae</taxon>
        <taxon>Mesonia</taxon>
    </lineage>
</organism>
<evidence type="ECO:0000256" key="3">
    <source>
        <dbReference type="ARBA" id="ARBA00022840"/>
    </source>
</evidence>
<dbReference type="SUPFAM" id="SSF160467">
    <property type="entry name" value="PH0987 N-terminal domain-like"/>
    <property type="match status" value="1"/>
</dbReference>
<dbReference type="RefSeq" id="WP_073149739.1">
    <property type="nucleotide sequence ID" value="NZ_FQYY01000004.1"/>
</dbReference>
<feature type="domain" description="Carboxyltransferase" evidence="4">
    <location>
        <begin position="6"/>
        <end position="207"/>
    </location>
</feature>
<dbReference type="STRING" id="579105.SAMN04488096_104162"/>
<dbReference type="Proteomes" id="UP000184225">
    <property type="component" value="Unassembled WGS sequence"/>
</dbReference>
<dbReference type="GO" id="GO:0005524">
    <property type="term" value="F:ATP binding"/>
    <property type="evidence" value="ECO:0007669"/>
    <property type="project" value="UniProtKB-KW"/>
</dbReference>
<accession>A0A1M6DTZ4</accession>
<sequence length="244" mass="27983">MKYGKPNIQPLGEQAILLTWDEIIDENLLYFLLEIKQKILNHYSKVKVEVVNTYNSLLINYGFTINNIYDEISPLKKIVDDKIEFTSNSFCQFTLPVCYDDKFGIDLALLSEQNKLSISEIIQLHTQPNYTIYFTGFLPGFLYLGGLEKKLHISRKKSPRLNVEKGAVAIGEKQTGIYPQKSAGGWQIIGKCPVPIFDVNSKKPSPFQSGDKLRFESISLEEYQLVKEEVNAGKFQLKKELYER</sequence>
<evidence type="ECO:0000256" key="2">
    <source>
        <dbReference type="ARBA" id="ARBA00022801"/>
    </source>
</evidence>
<evidence type="ECO:0000313" key="5">
    <source>
        <dbReference type="EMBL" id="SHI76609.1"/>
    </source>
</evidence>
<dbReference type="SMART" id="SM00796">
    <property type="entry name" value="AHS1"/>
    <property type="match status" value="1"/>
</dbReference>
<keyword evidence="2" id="KW-0378">Hydrolase</keyword>
<reference evidence="5 6" key="1">
    <citation type="submission" date="2016-11" db="EMBL/GenBank/DDBJ databases">
        <authorList>
            <person name="Jaros S."/>
            <person name="Januszkiewicz K."/>
            <person name="Wedrychowicz H."/>
        </authorList>
    </citation>
    <scope>NUCLEOTIDE SEQUENCE [LARGE SCALE GENOMIC DNA]</scope>
    <source>
        <strain evidence="5 6">DSM 21425</strain>
    </source>
</reference>
<dbReference type="PANTHER" id="PTHR34698">
    <property type="entry name" value="5-OXOPROLINASE SUBUNIT B"/>
    <property type="match status" value="1"/>
</dbReference>
<evidence type="ECO:0000259" key="4">
    <source>
        <dbReference type="SMART" id="SM00796"/>
    </source>
</evidence>
<dbReference type="GO" id="GO:0016787">
    <property type="term" value="F:hydrolase activity"/>
    <property type="evidence" value="ECO:0007669"/>
    <property type="project" value="UniProtKB-KW"/>
</dbReference>
<dbReference type="InterPro" id="IPR029000">
    <property type="entry name" value="Cyclophilin-like_dom_sf"/>
</dbReference>
<dbReference type="Gene3D" id="3.30.1360.40">
    <property type="match status" value="1"/>
</dbReference>
<dbReference type="OrthoDB" id="9778567at2"/>
<dbReference type="EMBL" id="FQYY01000004">
    <property type="protein sequence ID" value="SHI76609.1"/>
    <property type="molecule type" value="Genomic_DNA"/>
</dbReference>
<dbReference type="AlphaFoldDB" id="A0A1M6DTZ4"/>
<keyword evidence="6" id="KW-1185">Reference proteome</keyword>
<dbReference type="Gene3D" id="2.40.100.10">
    <property type="entry name" value="Cyclophilin-like"/>
    <property type="match status" value="1"/>
</dbReference>
<evidence type="ECO:0000256" key="1">
    <source>
        <dbReference type="ARBA" id="ARBA00022741"/>
    </source>
</evidence>
<dbReference type="InterPro" id="IPR010016">
    <property type="entry name" value="PxpB"/>
</dbReference>
<protein>
    <submittedName>
        <fullName evidence="5">Inhibitor of KinA</fullName>
    </submittedName>
</protein>
<proteinExistence type="predicted"/>
<dbReference type="PANTHER" id="PTHR34698:SF2">
    <property type="entry name" value="5-OXOPROLINASE SUBUNIT B"/>
    <property type="match status" value="1"/>
</dbReference>
<evidence type="ECO:0000313" key="6">
    <source>
        <dbReference type="Proteomes" id="UP000184225"/>
    </source>
</evidence>
<keyword evidence="1" id="KW-0547">Nucleotide-binding</keyword>
<dbReference type="Pfam" id="PF02682">
    <property type="entry name" value="CT_C_D"/>
    <property type="match status" value="1"/>
</dbReference>
<dbReference type="SUPFAM" id="SSF50891">
    <property type="entry name" value="Cyclophilin-like"/>
    <property type="match status" value="1"/>
</dbReference>